<evidence type="ECO:0000259" key="2">
    <source>
        <dbReference type="Pfam" id="PF00651"/>
    </source>
</evidence>
<dbReference type="InterPro" id="IPR011989">
    <property type="entry name" value="ARM-like"/>
</dbReference>
<dbReference type="InterPro" id="IPR000225">
    <property type="entry name" value="Armadillo"/>
</dbReference>
<evidence type="ECO:0000259" key="3">
    <source>
        <dbReference type="Pfam" id="PF24768"/>
    </source>
</evidence>
<dbReference type="Gene3D" id="1.25.10.10">
    <property type="entry name" value="Leucine-rich Repeat Variant"/>
    <property type="match status" value="2"/>
</dbReference>
<dbReference type="Pfam" id="PF00651">
    <property type="entry name" value="BTB"/>
    <property type="match status" value="1"/>
</dbReference>
<dbReference type="SUPFAM" id="SSF54695">
    <property type="entry name" value="POZ domain"/>
    <property type="match status" value="1"/>
</dbReference>
<dbReference type="EMBL" id="KK107522">
    <property type="protein sequence ID" value="EZA49327.1"/>
    <property type="molecule type" value="Genomic_DNA"/>
</dbReference>
<feature type="domain" description="ARMC5-like ARM-repeats" evidence="3">
    <location>
        <begin position="76"/>
        <end position="382"/>
    </location>
</feature>
<dbReference type="SMART" id="SM00185">
    <property type="entry name" value="ARM"/>
    <property type="match status" value="5"/>
</dbReference>
<dbReference type="InterPro" id="IPR055445">
    <property type="entry name" value="ARM_ARMC5"/>
</dbReference>
<organism evidence="4 5">
    <name type="scientific">Ooceraea biroi</name>
    <name type="common">Clonal raider ant</name>
    <name type="synonym">Cerapachys biroi</name>
    <dbReference type="NCBI Taxonomy" id="2015173"/>
    <lineage>
        <taxon>Eukaryota</taxon>
        <taxon>Metazoa</taxon>
        <taxon>Ecdysozoa</taxon>
        <taxon>Arthropoda</taxon>
        <taxon>Hexapoda</taxon>
        <taxon>Insecta</taxon>
        <taxon>Pterygota</taxon>
        <taxon>Neoptera</taxon>
        <taxon>Endopterygota</taxon>
        <taxon>Hymenoptera</taxon>
        <taxon>Apocrita</taxon>
        <taxon>Aculeata</taxon>
        <taxon>Formicoidea</taxon>
        <taxon>Formicidae</taxon>
        <taxon>Dorylinae</taxon>
        <taxon>Ooceraea</taxon>
    </lineage>
</organism>
<evidence type="ECO:0000313" key="5">
    <source>
        <dbReference type="Proteomes" id="UP000053097"/>
    </source>
</evidence>
<dbReference type="OrthoDB" id="6086604at2759"/>
<dbReference type="SUPFAM" id="SSF48371">
    <property type="entry name" value="ARM repeat"/>
    <property type="match status" value="2"/>
</dbReference>
<name>A0A026VZY6_OOCBI</name>
<dbReference type="InterPro" id="IPR000210">
    <property type="entry name" value="BTB/POZ_dom"/>
</dbReference>
<evidence type="ECO:0000313" key="4">
    <source>
        <dbReference type="EMBL" id="EZA49327.1"/>
    </source>
</evidence>
<feature type="region of interest" description="Disordered" evidence="1">
    <location>
        <begin position="438"/>
        <end position="476"/>
    </location>
</feature>
<dbReference type="AlphaFoldDB" id="A0A026VZY6"/>
<sequence>MDDFGITLSPIQKKSLGTECSVVSELAKHVRVNSVSGISTCLLQLKNDSKRCKEFAKQDNGLDILVQLLCHKNHAILNMSLSILANACMAHDAREKVKSSKIGSNIISIIKNLKLDSKLHCRACRLVSNLSECSWHANKLYDAGVVETLTALLKSKTDMQTYLMAVRAIRNIWSYHEDSREKMLTEYEIVKLVAQIFVMAMKTFEVDAKYVELVDACLKAMHVFLQSAMIGKDVDPRCGLQIQVDEHKQGYKCLVQCCTSTDFRFNNKMALKCLYSVCKIAECRLLLGTCGTVEQLIALIDSASSVSSGLSEEILFSLCLFSREAVNRARIRNDNGLQLFIKLLKMPEHERYHSVLLHALVHFYYDDIAFEILAKLDLVEILGAKLTSMAAMAVNDSKGSMSKKRLGDRLSNEKTLKYLKQNFPGRYSMDFHRDDWSPRSGTSGYSSSPPSTPPLPHYDLNTEADDVTDDNVYSPVCSDTEYGDNDDELLAEEALSLKSYKSLTIETDNSSDSDTSNKTSARYYMSIATLTLLNKLSLLPKPIERLADPTMIKPLLTYIKYTKNAKASEILIRIVRHATYFIPLLKQGFAFEVQNLSEPEQYIQPLRETAETGGSVGQLSSILLRDEEKYKLIIAVSIPLLITSPSKLKGLLKNNGGLKLIFRMLTEPSHELHERASWSICQLARTLQIQPELMVDRSTTVTATTNDDRSCDFKPTVSSTVMFELDDGMTVEACRRTLCQRSDAFSAMLEGNFNESGKKRVRLRNTSRDGLNTLILAMSGVAYEHRSIESLLDAVLLADKFLMPDLSDTLTESSVAKLSHENFSRAWCWARSNSCDELRSYCIKSFLTAKMSWNETVSAFRDFHASGIFDEFLREIREIVVDALCQH</sequence>
<dbReference type="OMA" id="RNCDYAL"/>
<dbReference type="InterPro" id="IPR011333">
    <property type="entry name" value="SKP1/BTB/POZ_sf"/>
</dbReference>
<protein>
    <submittedName>
        <fullName evidence="4">Armadillo repeat-containing protein</fullName>
    </submittedName>
</protein>
<proteinExistence type="predicted"/>
<dbReference type="Pfam" id="PF24768">
    <property type="entry name" value="ARM_ARMC5"/>
    <property type="match status" value="1"/>
</dbReference>
<keyword evidence="5" id="KW-1185">Reference proteome</keyword>
<reference evidence="4 5" key="1">
    <citation type="journal article" date="2014" name="Curr. Biol.">
        <title>The genome of the clonal raider ant Cerapachys biroi.</title>
        <authorList>
            <person name="Oxley P.R."/>
            <person name="Ji L."/>
            <person name="Fetter-Pruneda I."/>
            <person name="McKenzie S.K."/>
            <person name="Li C."/>
            <person name="Hu H."/>
            <person name="Zhang G."/>
            <person name="Kronauer D.J."/>
        </authorList>
    </citation>
    <scope>NUCLEOTIDE SEQUENCE [LARGE SCALE GENOMIC DNA]</scope>
</reference>
<evidence type="ECO:0000256" key="1">
    <source>
        <dbReference type="SAM" id="MobiDB-lite"/>
    </source>
</evidence>
<dbReference type="GO" id="GO:0005829">
    <property type="term" value="C:cytosol"/>
    <property type="evidence" value="ECO:0007669"/>
    <property type="project" value="TreeGrafter"/>
</dbReference>
<dbReference type="InterPro" id="IPR016024">
    <property type="entry name" value="ARM-type_fold"/>
</dbReference>
<dbReference type="PANTHER" id="PTHR23312">
    <property type="entry name" value="ARMC5 ARMADILLO REPEAT-CONTAINING -RELATED"/>
    <property type="match status" value="1"/>
</dbReference>
<feature type="domain" description="BTB" evidence="2">
    <location>
        <begin position="719"/>
        <end position="813"/>
    </location>
</feature>
<dbReference type="STRING" id="2015173.A0A026VZY6"/>
<dbReference type="PANTHER" id="PTHR23312:SF8">
    <property type="entry name" value="ARMADILLO REPEAT-CONTAINING PROTEIN 5"/>
    <property type="match status" value="1"/>
</dbReference>
<accession>A0A026VZY6</accession>
<gene>
    <name evidence="4" type="ORF">X777_12357</name>
</gene>
<dbReference type="Gene3D" id="3.30.710.10">
    <property type="entry name" value="Potassium Channel Kv1.1, Chain A"/>
    <property type="match status" value="1"/>
</dbReference>
<dbReference type="GO" id="GO:0009653">
    <property type="term" value="P:anatomical structure morphogenesis"/>
    <property type="evidence" value="ECO:0007669"/>
    <property type="project" value="TreeGrafter"/>
</dbReference>
<feature type="compositionally biased region" description="Low complexity" evidence="1">
    <location>
        <begin position="438"/>
        <end position="449"/>
    </location>
</feature>
<dbReference type="Proteomes" id="UP000053097">
    <property type="component" value="Unassembled WGS sequence"/>
</dbReference>